<feature type="domain" description="Acyl-CoA dehydrogenase/oxidase N-terminal" evidence="9">
    <location>
        <begin position="9"/>
        <end position="126"/>
    </location>
</feature>
<dbReference type="InterPro" id="IPR013786">
    <property type="entry name" value="AcylCoA_DH/ox_N"/>
</dbReference>
<organism evidence="10 11">
    <name type="scientific">Paraburkholderia ribeironis</name>
    <dbReference type="NCBI Taxonomy" id="1247936"/>
    <lineage>
        <taxon>Bacteria</taxon>
        <taxon>Pseudomonadati</taxon>
        <taxon>Pseudomonadota</taxon>
        <taxon>Betaproteobacteria</taxon>
        <taxon>Burkholderiales</taxon>
        <taxon>Burkholderiaceae</taxon>
        <taxon>Paraburkholderia</taxon>
    </lineage>
</organism>
<name>A0A1N7RMX1_9BURK</name>
<evidence type="ECO:0000259" key="7">
    <source>
        <dbReference type="Pfam" id="PF00441"/>
    </source>
</evidence>
<dbReference type="GO" id="GO:0003995">
    <property type="term" value="F:acyl-CoA dehydrogenase activity"/>
    <property type="evidence" value="ECO:0007669"/>
    <property type="project" value="TreeGrafter"/>
</dbReference>
<feature type="domain" description="Acyl-CoA oxidase/dehydrogenase middle" evidence="8">
    <location>
        <begin position="130"/>
        <end position="225"/>
    </location>
</feature>
<evidence type="ECO:0000256" key="6">
    <source>
        <dbReference type="ARBA" id="ARBA00023002"/>
    </source>
</evidence>
<evidence type="ECO:0000313" key="10">
    <source>
        <dbReference type="EMBL" id="SIT36470.1"/>
    </source>
</evidence>
<dbReference type="Gene3D" id="1.10.540.10">
    <property type="entry name" value="Acyl-CoA dehydrogenase/oxidase, N-terminal domain"/>
    <property type="match status" value="1"/>
</dbReference>
<proteinExistence type="inferred from homology"/>
<dbReference type="GO" id="GO:0005737">
    <property type="term" value="C:cytoplasm"/>
    <property type="evidence" value="ECO:0007669"/>
    <property type="project" value="TreeGrafter"/>
</dbReference>
<dbReference type="InterPro" id="IPR046373">
    <property type="entry name" value="Acyl-CoA_Oxase/DH_mid-dom_sf"/>
</dbReference>
<dbReference type="InterPro" id="IPR036250">
    <property type="entry name" value="AcylCo_DH-like_C"/>
</dbReference>
<comment type="subunit">
    <text evidence="3">Homodimer.</text>
</comment>
<comment type="similarity">
    <text evidence="2">Belongs to the acyl-CoA dehydrogenase family.</text>
</comment>
<evidence type="ECO:0000256" key="5">
    <source>
        <dbReference type="ARBA" id="ARBA00022827"/>
    </source>
</evidence>
<evidence type="ECO:0000313" key="11">
    <source>
        <dbReference type="Proteomes" id="UP000187012"/>
    </source>
</evidence>
<keyword evidence="11" id="KW-1185">Reference proteome</keyword>
<gene>
    <name evidence="10" type="ORF">BN2475_90035</name>
</gene>
<comment type="cofactor">
    <cofactor evidence="1">
        <name>FAD</name>
        <dbReference type="ChEBI" id="CHEBI:57692"/>
    </cofactor>
</comment>
<dbReference type="OrthoDB" id="7807987at2"/>
<accession>A0A1N7RMX1</accession>
<protein>
    <submittedName>
        <fullName evidence="10">Butyryl-CoA dehydrogenase</fullName>
    </submittedName>
</protein>
<dbReference type="InterPro" id="IPR006091">
    <property type="entry name" value="Acyl-CoA_Oxase/DH_mid-dom"/>
</dbReference>
<keyword evidence="5" id="KW-0274">FAD</keyword>
<dbReference type="STRING" id="1247936.BN2475_90035"/>
<dbReference type="SUPFAM" id="SSF47203">
    <property type="entry name" value="Acyl-CoA dehydrogenase C-terminal domain-like"/>
    <property type="match status" value="1"/>
</dbReference>
<dbReference type="PANTHER" id="PTHR48083">
    <property type="entry name" value="MEDIUM-CHAIN SPECIFIC ACYL-COA DEHYDROGENASE, MITOCHONDRIAL-RELATED"/>
    <property type="match status" value="1"/>
</dbReference>
<evidence type="ECO:0000256" key="4">
    <source>
        <dbReference type="ARBA" id="ARBA00022630"/>
    </source>
</evidence>
<dbReference type="EMBL" id="CYGX02000009">
    <property type="protein sequence ID" value="SIT36470.1"/>
    <property type="molecule type" value="Genomic_DNA"/>
</dbReference>
<feature type="domain" description="Acyl-CoA dehydrogenase/oxidase C-terminal" evidence="7">
    <location>
        <begin position="239"/>
        <end position="388"/>
    </location>
</feature>
<dbReference type="InterPro" id="IPR009075">
    <property type="entry name" value="AcylCo_DH/oxidase_C"/>
</dbReference>
<dbReference type="Gene3D" id="2.40.110.10">
    <property type="entry name" value="Butyryl-CoA Dehydrogenase, subunit A, domain 2"/>
    <property type="match status" value="1"/>
</dbReference>
<keyword evidence="6" id="KW-0560">Oxidoreductase</keyword>
<sequence length="411" mass="45928">MDFSIDSTTRKLRDQIRSFVDDVLIPLESRSESYDEHENIEEGLLEELRARARESGMWALQMPRERGGGGLSVARMAVCYEEMNRSIFGPVVFNSAAPDDGNMILLNKVATPAQKDQWLQPIIDGKVRSAFAMTEPAPGAGSDPSMMLTTAQRSGDKWVIRGRKWFITGAEVATHFILIARTSSDSRKGLSAFLFHADTPGWRIVRRIPIMGPEEHGGHCEIEFDGLEIPDEHRLMEVGDGLKATQIRLGTARLTHCMRWNGMARRALELAVGHVNFRRTGADLLSAREGVQWMLGEAAMKLDVARLLTMRAAWCLDTGDFARPEISMAKIAASETLHQVIDTAIQLHGAKGYSKDTVLEWMYRYARQARLVDGASEVHKMVVARSLLEPESTMWDWQEQSAEGVASKEES</sequence>
<dbReference type="GO" id="GO:0050660">
    <property type="term" value="F:flavin adenine dinucleotide binding"/>
    <property type="evidence" value="ECO:0007669"/>
    <property type="project" value="InterPro"/>
</dbReference>
<dbReference type="Pfam" id="PF00441">
    <property type="entry name" value="Acyl-CoA_dh_1"/>
    <property type="match status" value="1"/>
</dbReference>
<evidence type="ECO:0000256" key="2">
    <source>
        <dbReference type="ARBA" id="ARBA00009347"/>
    </source>
</evidence>
<keyword evidence="4" id="KW-0285">Flavoprotein</keyword>
<dbReference type="RefSeq" id="WP_094778260.1">
    <property type="nucleotide sequence ID" value="NZ_CYGX02000009.1"/>
</dbReference>
<evidence type="ECO:0000256" key="3">
    <source>
        <dbReference type="ARBA" id="ARBA00011738"/>
    </source>
</evidence>
<dbReference type="Pfam" id="PF02770">
    <property type="entry name" value="Acyl-CoA_dh_M"/>
    <property type="match status" value="1"/>
</dbReference>
<dbReference type="Pfam" id="PF02771">
    <property type="entry name" value="Acyl-CoA_dh_N"/>
    <property type="match status" value="1"/>
</dbReference>
<evidence type="ECO:0000259" key="9">
    <source>
        <dbReference type="Pfam" id="PF02771"/>
    </source>
</evidence>
<evidence type="ECO:0000259" key="8">
    <source>
        <dbReference type="Pfam" id="PF02770"/>
    </source>
</evidence>
<dbReference type="Gene3D" id="1.20.140.10">
    <property type="entry name" value="Butyryl-CoA Dehydrogenase, subunit A, domain 3"/>
    <property type="match status" value="1"/>
</dbReference>
<dbReference type="GO" id="GO:0033539">
    <property type="term" value="P:fatty acid beta-oxidation using acyl-CoA dehydrogenase"/>
    <property type="evidence" value="ECO:0007669"/>
    <property type="project" value="TreeGrafter"/>
</dbReference>
<dbReference type="InterPro" id="IPR037069">
    <property type="entry name" value="AcylCoA_DH/ox_N_sf"/>
</dbReference>
<dbReference type="InterPro" id="IPR009100">
    <property type="entry name" value="AcylCoA_DH/oxidase_NM_dom_sf"/>
</dbReference>
<dbReference type="InterPro" id="IPR050741">
    <property type="entry name" value="Acyl-CoA_dehydrogenase"/>
</dbReference>
<dbReference type="AlphaFoldDB" id="A0A1N7RMX1"/>
<dbReference type="Proteomes" id="UP000187012">
    <property type="component" value="Unassembled WGS sequence"/>
</dbReference>
<reference evidence="10 11" key="1">
    <citation type="submission" date="2016-12" db="EMBL/GenBank/DDBJ databases">
        <authorList>
            <person name="Song W.-J."/>
            <person name="Kurnit D.M."/>
        </authorList>
    </citation>
    <scope>NUCLEOTIDE SEQUENCE [LARGE SCALE GENOMIC DNA]</scope>
    <source>
        <strain evidence="10 11">STM7296</strain>
    </source>
</reference>
<dbReference type="SUPFAM" id="SSF56645">
    <property type="entry name" value="Acyl-CoA dehydrogenase NM domain-like"/>
    <property type="match status" value="1"/>
</dbReference>
<dbReference type="PANTHER" id="PTHR48083:SF13">
    <property type="entry name" value="ACYL-COA DEHYDROGENASE FAMILY MEMBER 11"/>
    <property type="match status" value="1"/>
</dbReference>
<evidence type="ECO:0000256" key="1">
    <source>
        <dbReference type="ARBA" id="ARBA00001974"/>
    </source>
</evidence>